<dbReference type="InterPro" id="IPR013154">
    <property type="entry name" value="ADH-like_N"/>
</dbReference>
<dbReference type="SUPFAM" id="SSF51735">
    <property type="entry name" value="NAD(P)-binding Rossmann-fold domains"/>
    <property type="match status" value="1"/>
</dbReference>
<dbReference type="SUPFAM" id="SSF50129">
    <property type="entry name" value="GroES-like"/>
    <property type="match status" value="1"/>
</dbReference>
<accession>A0A7S3LCE8</accession>
<feature type="compositionally biased region" description="Basic and acidic residues" evidence="2">
    <location>
        <begin position="58"/>
        <end position="85"/>
    </location>
</feature>
<dbReference type="Gene3D" id="3.90.180.10">
    <property type="entry name" value="Medium-chain alcohol dehydrogenases, catalytic domain"/>
    <property type="match status" value="1"/>
</dbReference>
<feature type="region of interest" description="Disordered" evidence="2">
    <location>
        <begin position="496"/>
        <end position="525"/>
    </location>
</feature>
<gene>
    <name evidence="4" type="ORF">ACOF00016_LOCUS15929</name>
</gene>
<dbReference type="InterPro" id="IPR036291">
    <property type="entry name" value="NAD(P)-bd_dom_sf"/>
</dbReference>
<organism evidence="4">
    <name type="scientific">Amphora coffeiformis</name>
    <dbReference type="NCBI Taxonomy" id="265554"/>
    <lineage>
        <taxon>Eukaryota</taxon>
        <taxon>Sar</taxon>
        <taxon>Stramenopiles</taxon>
        <taxon>Ochrophyta</taxon>
        <taxon>Bacillariophyta</taxon>
        <taxon>Bacillariophyceae</taxon>
        <taxon>Bacillariophycidae</taxon>
        <taxon>Thalassiophysales</taxon>
        <taxon>Catenulaceae</taxon>
        <taxon>Amphora</taxon>
    </lineage>
</organism>
<feature type="domain" description="Enoyl reductase (ER)" evidence="3">
    <location>
        <begin position="156"/>
        <end position="482"/>
    </location>
</feature>
<evidence type="ECO:0000256" key="1">
    <source>
        <dbReference type="ARBA" id="ARBA00023002"/>
    </source>
</evidence>
<dbReference type="GO" id="GO:0016491">
    <property type="term" value="F:oxidoreductase activity"/>
    <property type="evidence" value="ECO:0007669"/>
    <property type="project" value="UniProtKB-KW"/>
</dbReference>
<evidence type="ECO:0000256" key="2">
    <source>
        <dbReference type="SAM" id="MobiDB-lite"/>
    </source>
</evidence>
<name>A0A7S3LCE8_9STRA</name>
<dbReference type="PANTHER" id="PTHR43189">
    <property type="entry name" value="ZINC-TYPE ALCOHOL DEHYDROGENASE-LIKE PROTEIN C1198.01-RELATED"/>
    <property type="match status" value="1"/>
</dbReference>
<sequence>MPKMTGNQQQGTELEEGEEELTLWQAMFHQKQHQHNNDDVGTYVTTEDAIEKHRKKKEALYENQQKRKEPRQSLDSRGEVPDNDHKKKNGFLARIRHRNSREEPEEVVASATSFEYDTLRKNCSADPWEETTGSVIQPKRDDSAQRTATYRQFGGNSLENIKVEETAQIPVPSTPDHVVVKVSASTVTVHDCLMQRGLDFNLTEPVSLPAVSGRDFVGFVLLCGSKVTNFKPGDRVAGLMRSGGNARYAEIHKNSLVPVPKGLDGAEAACMVSVCVSAYQAINLATKETSVYDLEGKRVLVVGGMDGVGQAIIQMCRKAKATVFATAPDRRHAYVRSILNAIPLPEDAKEWVAIAKGTMDVVFDGVFEGNMEDSFDALNATGKLVCFGHSSLLREQMGWFGVPFEQRIKRFQIESKPNAQVHDLWDGFKRDPELYKKNLTALFQLLQMKKIRPQIAKRVGLDEVGLSHRKLEHGQVRGTVICLPWKRISRKTIHQLDGEDTDRVGTNESEQETTGDALSTSNEKK</sequence>
<dbReference type="AlphaFoldDB" id="A0A7S3LCE8"/>
<keyword evidence="1" id="KW-0560">Oxidoreductase</keyword>
<feature type="region of interest" description="Disordered" evidence="2">
    <location>
        <begin position="1"/>
        <end position="108"/>
    </location>
</feature>
<feature type="compositionally biased region" description="Basic and acidic residues" evidence="2">
    <location>
        <begin position="496"/>
        <end position="505"/>
    </location>
</feature>
<evidence type="ECO:0000313" key="4">
    <source>
        <dbReference type="EMBL" id="CAE0419070.1"/>
    </source>
</evidence>
<dbReference type="Pfam" id="PF08240">
    <property type="entry name" value="ADH_N"/>
    <property type="match status" value="1"/>
</dbReference>
<proteinExistence type="predicted"/>
<reference evidence="4" key="1">
    <citation type="submission" date="2021-01" db="EMBL/GenBank/DDBJ databases">
        <authorList>
            <person name="Corre E."/>
            <person name="Pelletier E."/>
            <person name="Niang G."/>
            <person name="Scheremetjew M."/>
            <person name="Finn R."/>
            <person name="Kale V."/>
            <person name="Holt S."/>
            <person name="Cochrane G."/>
            <person name="Meng A."/>
            <person name="Brown T."/>
            <person name="Cohen L."/>
        </authorList>
    </citation>
    <scope>NUCLEOTIDE SEQUENCE</scope>
    <source>
        <strain evidence="4">CCMP127</strain>
    </source>
</reference>
<protein>
    <recommendedName>
        <fullName evidence="3">Enoyl reductase (ER) domain-containing protein</fullName>
    </recommendedName>
</protein>
<feature type="compositionally biased region" description="Basic residues" evidence="2">
    <location>
        <begin position="86"/>
        <end position="99"/>
    </location>
</feature>
<feature type="compositionally biased region" description="Low complexity" evidence="2">
    <location>
        <begin position="1"/>
        <end position="12"/>
    </location>
</feature>
<dbReference type="EMBL" id="HBIM01021335">
    <property type="protein sequence ID" value="CAE0419070.1"/>
    <property type="molecule type" value="Transcribed_RNA"/>
</dbReference>
<dbReference type="Pfam" id="PF13602">
    <property type="entry name" value="ADH_zinc_N_2"/>
    <property type="match status" value="1"/>
</dbReference>
<dbReference type="PANTHER" id="PTHR43189:SF1">
    <property type="entry name" value="ZINC-TYPE ALCOHOL DEHYDROGENASE-LIKE PROTEIN C1198.01"/>
    <property type="match status" value="1"/>
</dbReference>
<dbReference type="CDD" id="cd08273">
    <property type="entry name" value="MDR8"/>
    <property type="match status" value="1"/>
</dbReference>
<feature type="compositionally biased region" description="Polar residues" evidence="2">
    <location>
        <begin position="506"/>
        <end position="525"/>
    </location>
</feature>
<dbReference type="InterPro" id="IPR020843">
    <property type="entry name" value="ER"/>
</dbReference>
<evidence type="ECO:0000259" key="3">
    <source>
        <dbReference type="SMART" id="SM00829"/>
    </source>
</evidence>
<dbReference type="SMART" id="SM00829">
    <property type="entry name" value="PKS_ER"/>
    <property type="match status" value="1"/>
</dbReference>
<dbReference type="Gene3D" id="3.40.50.720">
    <property type="entry name" value="NAD(P)-binding Rossmann-like Domain"/>
    <property type="match status" value="1"/>
</dbReference>
<dbReference type="InterPro" id="IPR011032">
    <property type="entry name" value="GroES-like_sf"/>
</dbReference>